<dbReference type="SUPFAM" id="SSF52129">
    <property type="entry name" value="Caspase-like"/>
    <property type="match status" value="1"/>
</dbReference>
<accession>A0A0D2MF49</accession>
<dbReference type="GO" id="GO:0006915">
    <property type="term" value="P:apoptotic process"/>
    <property type="evidence" value="ECO:0007669"/>
    <property type="project" value="UniProtKB-KW"/>
</dbReference>
<dbReference type="InterPro" id="IPR050452">
    <property type="entry name" value="Metacaspase"/>
</dbReference>
<dbReference type="Gene3D" id="3.40.50.1460">
    <property type="match status" value="1"/>
</dbReference>
<evidence type="ECO:0000313" key="6">
    <source>
        <dbReference type="Proteomes" id="UP000054270"/>
    </source>
</evidence>
<feature type="domain" description="Peptidase C14 caspase" evidence="4">
    <location>
        <begin position="11"/>
        <end position="276"/>
    </location>
</feature>
<protein>
    <recommendedName>
        <fullName evidence="4">Peptidase C14 caspase domain-containing protein</fullName>
    </recommendedName>
</protein>
<evidence type="ECO:0000259" key="4">
    <source>
        <dbReference type="Pfam" id="PF00656"/>
    </source>
</evidence>
<reference evidence="6" key="1">
    <citation type="submission" date="2014-04" db="EMBL/GenBank/DDBJ databases">
        <title>Evolutionary Origins and Diversification of the Mycorrhizal Mutualists.</title>
        <authorList>
            <consortium name="DOE Joint Genome Institute"/>
            <consortium name="Mycorrhizal Genomics Consortium"/>
            <person name="Kohler A."/>
            <person name="Kuo A."/>
            <person name="Nagy L.G."/>
            <person name="Floudas D."/>
            <person name="Copeland A."/>
            <person name="Barry K.W."/>
            <person name="Cichocki N."/>
            <person name="Veneault-Fourrey C."/>
            <person name="LaButti K."/>
            <person name="Lindquist E.A."/>
            <person name="Lipzen A."/>
            <person name="Lundell T."/>
            <person name="Morin E."/>
            <person name="Murat C."/>
            <person name="Riley R."/>
            <person name="Ohm R."/>
            <person name="Sun H."/>
            <person name="Tunlid A."/>
            <person name="Henrissat B."/>
            <person name="Grigoriev I.V."/>
            <person name="Hibbett D.S."/>
            <person name="Martin F."/>
        </authorList>
    </citation>
    <scope>NUCLEOTIDE SEQUENCE [LARGE SCALE GENOMIC DNA]</scope>
    <source>
        <strain evidence="6">FD-334 SS-4</strain>
    </source>
</reference>
<dbReference type="AlphaFoldDB" id="A0A0D2MF49"/>
<dbReference type="EMBL" id="KN817552">
    <property type="protein sequence ID" value="KJA22183.1"/>
    <property type="molecule type" value="Genomic_DNA"/>
</dbReference>
<keyword evidence="3" id="KW-0378">Hydrolase</keyword>
<sequence length="375" mass="41557">MSRGMSNMYTLIIGINKYLDVGSYRTLHGCVTDGQSVVEYLKSRLFVPDGNIHCLYDSAATHAAIISEIEFFGRGNPRRGNGGDPILIYYAGHGGEGLYPSQWGYRQNEKIQVLIPYDCGIRNNVEICAIPDYTIQNLLKNIADRIGHNTTVIFDCCHSASGTRSADPSADSDCAIRGVQYRGRLPSHPIFGHPSSAGRTRGIQVAPSYINGGLKSHVLLAACNAREFARELQKRGVFTTALLDALYKIDLNDMRNLTYRDLLKRIPQLSEQNPQCEGDFQDRFIFQLTQSLRTDPLFFGWVSITGEDLHIKGGQENRINKGDSLAIWRSAEDHTSRAPPVGRVKVATVLGPSDATAQNTLHFQPNAQIFVKVVK</sequence>
<comment type="similarity">
    <text evidence="1">Belongs to the peptidase C14B family.</text>
</comment>
<dbReference type="GO" id="GO:0006508">
    <property type="term" value="P:proteolysis"/>
    <property type="evidence" value="ECO:0007669"/>
    <property type="project" value="InterPro"/>
</dbReference>
<dbReference type="InterPro" id="IPR011600">
    <property type="entry name" value="Pept_C14_caspase"/>
</dbReference>
<dbReference type="OMA" id="RIGHNTT"/>
<organism evidence="5 6">
    <name type="scientific">Hypholoma sublateritium (strain FD-334 SS-4)</name>
    <dbReference type="NCBI Taxonomy" id="945553"/>
    <lineage>
        <taxon>Eukaryota</taxon>
        <taxon>Fungi</taxon>
        <taxon>Dikarya</taxon>
        <taxon>Basidiomycota</taxon>
        <taxon>Agaricomycotina</taxon>
        <taxon>Agaricomycetes</taxon>
        <taxon>Agaricomycetidae</taxon>
        <taxon>Agaricales</taxon>
        <taxon>Agaricineae</taxon>
        <taxon>Strophariaceae</taxon>
        <taxon>Hypholoma</taxon>
    </lineage>
</organism>
<keyword evidence="3" id="KW-0645">Protease</keyword>
<evidence type="ECO:0000256" key="1">
    <source>
        <dbReference type="ARBA" id="ARBA00009005"/>
    </source>
</evidence>
<name>A0A0D2MF49_HYPSF</name>
<dbReference type="GO" id="GO:0005737">
    <property type="term" value="C:cytoplasm"/>
    <property type="evidence" value="ECO:0007669"/>
    <property type="project" value="TreeGrafter"/>
</dbReference>
<dbReference type="PANTHER" id="PTHR48104:SF30">
    <property type="entry name" value="METACASPASE-1"/>
    <property type="match status" value="1"/>
</dbReference>
<dbReference type="Proteomes" id="UP000054270">
    <property type="component" value="Unassembled WGS sequence"/>
</dbReference>
<dbReference type="GO" id="GO:0004197">
    <property type="term" value="F:cysteine-type endopeptidase activity"/>
    <property type="evidence" value="ECO:0007669"/>
    <property type="project" value="InterPro"/>
</dbReference>
<keyword evidence="2" id="KW-0053">Apoptosis</keyword>
<gene>
    <name evidence="5" type="ORF">HYPSUDRAFT_669500</name>
</gene>
<evidence type="ECO:0000256" key="2">
    <source>
        <dbReference type="ARBA" id="ARBA00022703"/>
    </source>
</evidence>
<proteinExistence type="inferred from homology"/>
<dbReference type="OrthoDB" id="10255174at2759"/>
<dbReference type="PANTHER" id="PTHR48104">
    <property type="entry name" value="METACASPASE-4"/>
    <property type="match status" value="1"/>
</dbReference>
<keyword evidence="3" id="KW-0788">Thiol protease</keyword>
<evidence type="ECO:0000313" key="5">
    <source>
        <dbReference type="EMBL" id="KJA22183.1"/>
    </source>
</evidence>
<evidence type="ECO:0000256" key="3">
    <source>
        <dbReference type="ARBA" id="ARBA00022807"/>
    </source>
</evidence>
<keyword evidence="6" id="KW-1185">Reference proteome</keyword>
<dbReference type="Pfam" id="PF00656">
    <property type="entry name" value="Peptidase_C14"/>
    <property type="match status" value="1"/>
</dbReference>
<dbReference type="InterPro" id="IPR029030">
    <property type="entry name" value="Caspase-like_dom_sf"/>
</dbReference>